<dbReference type="PROSITE" id="PS00079">
    <property type="entry name" value="MULTICOPPER_OXIDASE1"/>
    <property type="match status" value="1"/>
</dbReference>
<protein>
    <recommendedName>
        <fullName evidence="4">laccase</fullName>
        <ecNumber evidence="4">1.10.3.2</ecNumber>
    </recommendedName>
</protein>
<sequence length="736" mass="82663">MADTMTPEDKQSRQPRSFLLRPLLPLVSALVLILFINFHSSLITFTLDYPRWAFFPGTTHRADPLRLDPSFNLTSPPQLRSYDWIITRSTAKYPDSVRRMLYLVNGVYPGPTIEANVGDRVRVRVRNSVRDANADGDEEAYSIYSSQVGRVLPRGSDSLLSLHWHGLSLRGSNGTMDGAVGFTSVPIKSGEEFVYEFVLGKEDAGTHWWHSHSGMSRADGLWGFLVVHDPSTDHVIADAVSPPIASDTRKGRRPWDDEILISLGDHFHKPAPVSLGWYLSRFSIGREPVPDNGLINGYNTFDCSRLVYPGLECTTSRGRRSEFYVKAGGTYRLRIVNTGAIGVQTFSIDGHALTVIEADGTLVRPFNLTHLTVIPGQRYSVLVHANVSGEDAFWIRSRMDRSCFNMVNPALETETKAVLRYISSSSSSALGLLEWKWKANSVPTTDELRRDGRRTRAVGRHRSRRIVEPRTQPLPQDFELDPCRDLPLDLLRPLPMPQPHSSSNSGAAPSFDESKGDKRIILYAASPKLDRNGLVPMAVMNRTSWRWGRTLSEQEGGGGRDDGVEVLKASNDSLLDRLRPFIWPGLDSEEEEERTKDIQEAWDQRHQLVVPIRPRVHINSSQAQGRSATVEVVLHNLDDDPHPIHLHGHKFAVLYRQGPTLSRYTWTAEHEGKYELESPMWRDTISVPERGFVVIRWKADNPGVWALHCHTLVHHMAGMAMAVVELDAGVPRSARS</sequence>
<evidence type="ECO:0000259" key="12">
    <source>
        <dbReference type="Pfam" id="PF07731"/>
    </source>
</evidence>
<feature type="domain" description="Plastocyanin-like" evidence="13">
    <location>
        <begin position="160"/>
        <end position="231"/>
    </location>
</feature>
<feature type="domain" description="Plastocyanin-like" evidence="13">
    <location>
        <begin position="87"/>
        <end position="131"/>
    </location>
</feature>
<dbReference type="CDD" id="cd13886">
    <property type="entry name" value="CuRO_2_MCO_like_1"/>
    <property type="match status" value="1"/>
</dbReference>
<feature type="region of interest" description="Disordered" evidence="9">
    <location>
        <begin position="491"/>
        <end position="513"/>
    </location>
</feature>
<reference evidence="14" key="1">
    <citation type="submission" date="2016-04" db="EMBL/GenBank/DDBJ databases">
        <authorList>
            <person name="Nguyen H.D."/>
            <person name="Samba Siva P."/>
            <person name="Cullis J."/>
            <person name="Levesque C.A."/>
            <person name="Hambleton S."/>
        </authorList>
    </citation>
    <scope>NUCLEOTIDE SEQUENCE</scope>
    <source>
        <strain evidence="14">DAOMC 236416</strain>
    </source>
</reference>
<evidence type="ECO:0000313" key="14">
    <source>
        <dbReference type="EMBL" id="KAE8241761.1"/>
    </source>
</evidence>
<dbReference type="PANTHER" id="PTHR11709:SF394">
    <property type="entry name" value="FI03373P-RELATED"/>
    <property type="match status" value="1"/>
</dbReference>
<evidence type="ECO:0000256" key="1">
    <source>
        <dbReference type="ARBA" id="ARBA00000349"/>
    </source>
</evidence>
<name>A0A177TBC0_9BASI</name>
<evidence type="ECO:0000256" key="9">
    <source>
        <dbReference type="SAM" id="MobiDB-lite"/>
    </source>
</evidence>
<keyword evidence="5" id="KW-0479">Metal-binding</keyword>
<dbReference type="SUPFAM" id="SSF49503">
    <property type="entry name" value="Cupredoxins"/>
    <property type="match status" value="3"/>
</dbReference>
<dbReference type="PROSITE" id="PS00080">
    <property type="entry name" value="MULTICOPPER_OXIDASE2"/>
    <property type="match status" value="1"/>
</dbReference>
<dbReference type="InterPro" id="IPR008972">
    <property type="entry name" value="Cupredoxin"/>
</dbReference>
<keyword evidence="6" id="KW-0560">Oxidoreductase</keyword>
<evidence type="ECO:0000256" key="10">
    <source>
        <dbReference type="SAM" id="Phobius"/>
    </source>
</evidence>
<dbReference type="Proteomes" id="UP000077521">
    <property type="component" value="Unassembled WGS sequence"/>
</dbReference>
<dbReference type="Pfam" id="PF00394">
    <property type="entry name" value="Cu-oxidase"/>
    <property type="match status" value="1"/>
</dbReference>
<comment type="cofactor">
    <cofactor evidence="2">
        <name>Cu cation</name>
        <dbReference type="ChEBI" id="CHEBI:23378"/>
    </cofactor>
</comment>
<dbReference type="AlphaFoldDB" id="A0A177TBC0"/>
<dbReference type="Pfam" id="PF07731">
    <property type="entry name" value="Cu-oxidase_2"/>
    <property type="match status" value="1"/>
</dbReference>
<proteinExistence type="inferred from homology"/>
<dbReference type="Gene3D" id="2.60.40.420">
    <property type="entry name" value="Cupredoxins - blue copper proteins"/>
    <property type="match status" value="3"/>
</dbReference>
<dbReference type="InterPro" id="IPR045087">
    <property type="entry name" value="Cu-oxidase_fam"/>
</dbReference>
<dbReference type="InterPro" id="IPR002355">
    <property type="entry name" value="Cu_oxidase_Cu_BS"/>
</dbReference>
<keyword evidence="10" id="KW-0812">Transmembrane</keyword>
<evidence type="ECO:0000256" key="6">
    <source>
        <dbReference type="ARBA" id="ARBA00023002"/>
    </source>
</evidence>
<keyword evidence="10" id="KW-0472">Membrane</keyword>
<dbReference type="InterPro" id="IPR033138">
    <property type="entry name" value="Cu_oxidase_CS"/>
</dbReference>
<dbReference type="GO" id="GO:0052716">
    <property type="term" value="F:hydroquinone:oxygen oxidoreductase activity"/>
    <property type="evidence" value="ECO:0007669"/>
    <property type="project" value="UniProtKB-EC"/>
</dbReference>
<dbReference type="InterPro" id="IPR011707">
    <property type="entry name" value="Cu-oxidase-like_N"/>
</dbReference>
<feature type="transmembrane region" description="Helical" evidence="10">
    <location>
        <begin position="18"/>
        <end position="38"/>
    </location>
</feature>
<keyword evidence="15" id="KW-1185">Reference proteome</keyword>
<dbReference type="EC" id="1.10.3.2" evidence="4"/>
<evidence type="ECO:0000313" key="15">
    <source>
        <dbReference type="Proteomes" id="UP000077521"/>
    </source>
</evidence>
<accession>A0A177TBC0</accession>
<organism evidence="14 15">
    <name type="scientific">Tilletia indica</name>
    <dbReference type="NCBI Taxonomy" id="43049"/>
    <lineage>
        <taxon>Eukaryota</taxon>
        <taxon>Fungi</taxon>
        <taxon>Dikarya</taxon>
        <taxon>Basidiomycota</taxon>
        <taxon>Ustilaginomycotina</taxon>
        <taxon>Exobasidiomycetes</taxon>
        <taxon>Tilletiales</taxon>
        <taxon>Tilletiaceae</taxon>
        <taxon>Tilletia</taxon>
    </lineage>
</organism>
<comment type="caution">
    <text evidence="14">The sequence shown here is derived from an EMBL/GenBank/DDBJ whole genome shotgun (WGS) entry which is preliminary data.</text>
</comment>
<evidence type="ECO:0000256" key="4">
    <source>
        <dbReference type="ARBA" id="ARBA00012297"/>
    </source>
</evidence>
<dbReference type="GO" id="GO:0005507">
    <property type="term" value="F:copper ion binding"/>
    <property type="evidence" value="ECO:0007669"/>
    <property type="project" value="InterPro"/>
</dbReference>
<dbReference type="Pfam" id="PF07732">
    <property type="entry name" value="Cu-oxidase_3"/>
    <property type="match status" value="2"/>
</dbReference>
<keyword evidence="8" id="KW-0325">Glycoprotein</keyword>
<evidence type="ECO:0000256" key="7">
    <source>
        <dbReference type="ARBA" id="ARBA00023008"/>
    </source>
</evidence>
<comment type="similarity">
    <text evidence="3">Belongs to the multicopper oxidase family.</text>
</comment>
<keyword evidence="7" id="KW-0186">Copper</keyword>
<dbReference type="InterPro" id="IPR011706">
    <property type="entry name" value="Cu-oxidase_C"/>
</dbReference>
<dbReference type="EMBL" id="LWDF02000858">
    <property type="protein sequence ID" value="KAE8241761.1"/>
    <property type="molecule type" value="Genomic_DNA"/>
</dbReference>
<feature type="domain" description="Plastocyanin-like" evidence="12">
    <location>
        <begin position="627"/>
        <end position="726"/>
    </location>
</feature>
<evidence type="ECO:0000256" key="5">
    <source>
        <dbReference type="ARBA" id="ARBA00022723"/>
    </source>
</evidence>
<reference evidence="14" key="2">
    <citation type="journal article" date="2019" name="IMA Fungus">
        <title>Genome sequencing and comparison of five Tilletia species to identify candidate genes for the detection of regulated species infecting wheat.</title>
        <authorList>
            <person name="Nguyen H.D.T."/>
            <person name="Sultana T."/>
            <person name="Kesanakurti P."/>
            <person name="Hambleton S."/>
        </authorList>
    </citation>
    <scope>NUCLEOTIDE SEQUENCE</scope>
    <source>
        <strain evidence="14">DAOMC 236416</strain>
    </source>
</reference>
<evidence type="ECO:0000256" key="8">
    <source>
        <dbReference type="ARBA" id="ARBA00023180"/>
    </source>
</evidence>
<gene>
    <name evidence="14" type="ORF">A4X13_0g7278</name>
</gene>
<dbReference type="InterPro" id="IPR001117">
    <property type="entry name" value="Cu-oxidase_2nd"/>
</dbReference>
<comment type="catalytic activity">
    <reaction evidence="1">
        <text>4 hydroquinone + O2 = 4 benzosemiquinone + 2 H2O</text>
        <dbReference type="Rhea" id="RHEA:11276"/>
        <dbReference type="ChEBI" id="CHEBI:15377"/>
        <dbReference type="ChEBI" id="CHEBI:15379"/>
        <dbReference type="ChEBI" id="CHEBI:17594"/>
        <dbReference type="ChEBI" id="CHEBI:17977"/>
        <dbReference type="EC" id="1.10.3.2"/>
    </reaction>
</comment>
<evidence type="ECO:0000259" key="13">
    <source>
        <dbReference type="Pfam" id="PF07732"/>
    </source>
</evidence>
<feature type="compositionally biased region" description="Basic residues" evidence="9">
    <location>
        <begin position="451"/>
        <end position="464"/>
    </location>
</feature>
<evidence type="ECO:0000256" key="3">
    <source>
        <dbReference type="ARBA" id="ARBA00010609"/>
    </source>
</evidence>
<evidence type="ECO:0000256" key="2">
    <source>
        <dbReference type="ARBA" id="ARBA00001935"/>
    </source>
</evidence>
<feature type="region of interest" description="Disordered" evidence="9">
    <location>
        <begin position="446"/>
        <end position="479"/>
    </location>
</feature>
<dbReference type="PANTHER" id="PTHR11709">
    <property type="entry name" value="MULTI-COPPER OXIDASE"/>
    <property type="match status" value="1"/>
</dbReference>
<evidence type="ECO:0000259" key="11">
    <source>
        <dbReference type="Pfam" id="PF00394"/>
    </source>
</evidence>
<keyword evidence="10" id="KW-1133">Transmembrane helix</keyword>
<feature type="domain" description="Plastocyanin-like" evidence="11">
    <location>
        <begin position="258"/>
        <end position="422"/>
    </location>
</feature>